<protein>
    <submittedName>
        <fullName evidence="1">Uncharacterized protein</fullName>
    </submittedName>
</protein>
<dbReference type="AlphaFoldDB" id="A0A2P2LMW9"/>
<organism evidence="1">
    <name type="scientific">Rhizophora mucronata</name>
    <name type="common">Asiatic mangrove</name>
    <dbReference type="NCBI Taxonomy" id="61149"/>
    <lineage>
        <taxon>Eukaryota</taxon>
        <taxon>Viridiplantae</taxon>
        <taxon>Streptophyta</taxon>
        <taxon>Embryophyta</taxon>
        <taxon>Tracheophyta</taxon>
        <taxon>Spermatophyta</taxon>
        <taxon>Magnoliopsida</taxon>
        <taxon>eudicotyledons</taxon>
        <taxon>Gunneridae</taxon>
        <taxon>Pentapetalae</taxon>
        <taxon>rosids</taxon>
        <taxon>fabids</taxon>
        <taxon>Malpighiales</taxon>
        <taxon>Rhizophoraceae</taxon>
        <taxon>Rhizophora</taxon>
    </lineage>
</organism>
<dbReference type="EMBL" id="GGEC01038816">
    <property type="protein sequence ID" value="MBX19300.1"/>
    <property type="molecule type" value="Transcribed_RNA"/>
</dbReference>
<evidence type="ECO:0000313" key="1">
    <source>
        <dbReference type="EMBL" id="MBX19300.1"/>
    </source>
</evidence>
<accession>A0A2P2LMW9</accession>
<reference evidence="1" key="1">
    <citation type="submission" date="2018-02" db="EMBL/GenBank/DDBJ databases">
        <title>Rhizophora mucronata_Transcriptome.</title>
        <authorList>
            <person name="Meera S.P."/>
            <person name="Sreeshan A."/>
            <person name="Augustine A."/>
        </authorList>
    </citation>
    <scope>NUCLEOTIDE SEQUENCE</scope>
    <source>
        <tissue evidence="1">Leaf</tissue>
    </source>
</reference>
<proteinExistence type="predicted"/>
<sequence length="99" mass="11328">MMCAGPLHFLNSHPCMIRTSRFINSEACQPYHSRKTDTQHNSEHLGPYVVLEDGRCILFFWLLEACHVASLLLGTVLKCRLVHFVIQCIYCFSLGIVDM</sequence>
<name>A0A2P2LMW9_RHIMU</name>